<evidence type="ECO:0000313" key="3">
    <source>
        <dbReference type="EMBL" id="GHH87856.1"/>
    </source>
</evidence>
<feature type="domain" description="DUF397" evidence="2">
    <location>
        <begin position="11"/>
        <end position="63"/>
    </location>
</feature>
<sequence length="126" mass="13265">MSEHTIPADLDWVRAAPDDAAGPGPWIEVAFGPADHVYLRETSNPENVVTTTRRKWDAFVLGVQAGEFDHFVAGLDRRPGAGGHLLDAARPRDSGHPLDAAPPLGTGHPADGAGLADHSGSLDTQM</sequence>
<dbReference type="AlphaFoldDB" id="A0A919GPU4"/>
<evidence type="ECO:0000313" key="4">
    <source>
        <dbReference type="Proteomes" id="UP000603708"/>
    </source>
</evidence>
<dbReference type="EMBL" id="BNCD01000031">
    <property type="protein sequence ID" value="GHH87856.1"/>
    <property type="molecule type" value="Genomic_DNA"/>
</dbReference>
<protein>
    <recommendedName>
        <fullName evidence="2">DUF397 domain-containing protein</fullName>
    </recommendedName>
</protein>
<proteinExistence type="predicted"/>
<reference evidence="3" key="1">
    <citation type="journal article" date="2014" name="Int. J. Syst. Evol. Microbiol.">
        <title>Complete genome sequence of Corynebacterium casei LMG S-19264T (=DSM 44701T), isolated from a smear-ripened cheese.</title>
        <authorList>
            <consortium name="US DOE Joint Genome Institute (JGI-PGF)"/>
            <person name="Walter F."/>
            <person name="Albersmeier A."/>
            <person name="Kalinowski J."/>
            <person name="Ruckert C."/>
        </authorList>
    </citation>
    <scope>NUCLEOTIDE SEQUENCE</scope>
    <source>
        <strain evidence="3">JCM 5069</strain>
    </source>
</reference>
<gene>
    <name evidence="3" type="ORF">GCM10018793_65270</name>
</gene>
<accession>A0A919GPU4</accession>
<dbReference type="InterPro" id="IPR007278">
    <property type="entry name" value="DUF397"/>
</dbReference>
<feature type="compositionally biased region" description="Basic and acidic residues" evidence="1">
    <location>
        <begin position="87"/>
        <end position="96"/>
    </location>
</feature>
<keyword evidence="4" id="KW-1185">Reference proteome</keyword>
<feature type="region of interest" description="Disordered" evidence="1">
    <location>
        <begin position="80"/>
        <end position="126"/>
    </location>
</feature>
<dbReference type="Pfam" id="PF04149">
    <property type="entry name" value="DUF397"/>
    <property type="match status" value="1"/>
</dbReference>
<organism evidence="3 4">
    <name type="scientific">Streptomyces sulfonofaciens</name>
    <dbReference type="NCBI Taxonomy" id="68272"/>
    <lineage>
        <taxon>Bacteria</taxon>
        <taxon>Bacillati</taxon>
        <taxon>Actinomycetota</taxon>
        <taxon>Actinomycetes</taxon>
        <taxon>Kitasatosporales</taxon>
        <taxon>Streptomycetaceae</taxon>
        <taxon>Streptomyces</taxon>
    </lineage>
</organism>
<dbReference type="Proteomes" id="UP000603708">
    <property type="component" value="Unassembled WGS sequence"/>
</dbReference>
<evidence type="ECO:0000256" key="1">
    <source>
        <dbReference type="SAM" id="MobiDB-lite"/>
    </source>
</evidence>
<evidence type="ECO:0000259" key="2">
    <source>
        <dbReference type="Pfam" id="PF04149"/>
    </source>
</evidence>
<comment type="caution">
    <text evidence="3">The sequence shown here is derived from an EMBL/GenBank/DDBJ whole genome shotgun (WGS) entry which is preliminary data.</text>
</comment>
<reference evidence="3" key="2">
    <citation type="submission" date="2020-09" db="EMBL/GenBank/DDBJ databases">
        <authorList>
            <person name="Sun Q."/>
            <person name="Ohkuma M."/>
        </authorList>
    </citation>
    <scope>NUCLEOTIDE SEQUENCE</scope>
    <source>
        <strain evidence="3">JCM 5069</strain>
    </source>
</reference>
<name>A0A919GPU4_9ACTN</name>